<dbReference type="EC" id="3.6.1.9" evidence="3"/>
<feature type="site" description="Important for substrate specificity" evidence="3">
    <location>
        <position position="74"/>
    </location>
</feature>
<dbReference type="Proteomes" id="UP000183954">
    <property type="component" value="Unassembled WGS sequence"/>
</dbReference>
<dbReference type="Pfam" id="PF02545">
    <property type="entry name" value="Maf"/>
    <property type="match status" value="1"/>
</dbReference>
<dbReference type="InterPro" id="IPR003697">
    <property type="entry name" value="Maf-like"/>
</dbReference>
<dbReference type="RefSeq" id="WP_073028059.1">
    <property type="nucleotide sequence ID" value="NZ_FQXJ01000003.1"/>
</dbReference>
<comment type="similarity">
    <text evidence="3">Belongs to the Maf family. YhdE subfamily.</text>
</comment>
<dbReference type="EMBL" id="FQXJ01000003">
    <property type="protein sequence ID" value="SHH37154.1"/>
    <property type="molecule type" value="Genomic_DNA"/>
</dbReference>
<reference evidence="5" key="1">
    <citation type="submission" date="2016-11" db="EMBL/GenBank/DDBJ databases">
        <authorList>
            <person name="Varghese N."/>
            <person name="Submissions S."/>
        </authorList>
    </citation>
    <scope>NUCLEOTIDE SEQUENCE [LARGE SCALE GENOMIC DNA]</scope>
    <source>
        <strain evidence="5">DSM 15449</strain>
    </source>
</reference>
<dbReference type="HAMAP" id="MF_00528">
    <property type="entry name" value="Maf"/>
    <property type="match status" value="1"/>
</dbReference>
<evidence type="ECO:0000256" key="1">
    <source>
        <dbReference type="ARBA" id="ARBA00001968"/>
    </source>
</evidence>
<dbReference type="GO" id="GO:0036221">
    <property type="term" value="F:UTP diphosphatase activity"/>
    <property type="evidence" value="ECO:0007669"/>
    <property type="project" value="RHEA"/>
</dbReference>
<dbReference type="GO" id="GO:0009117">
    <property type="term" value="P:nucleotide metabolic process"/>
    <property type="evidence" value="ECO:0007669"/>
    <property type="project" value="UniProtKB-KW"/>
</dbReference>
<keyword evidence="2 3" id="KW-0378">Hydrolase</keyword>
<dbReference type="SUPFAM" id="SSF52972">
    <property type="entry name" value="ITPase-like"/>
    <property type="match status" value="1"/>
</dbReference>
<dbReference type="STRING" id="1121420.SAMN02746098_00832"/>
<feature type="active site" description="Proton acceptor" evidence="3">
    <location>
        <position position="73"/>
    </location>
</feature>
<comment type="catalytic activity">
    <reaction evidence="3">
        <text>UTP + H2O = UMP + diphosphate + H(+)</text>
        <dbReference type="Rhea" id="RHEA:29395"/>
        <dbReference type="ChEBI" id="CHEBI:15377"/>
        <dbReference type="ChEBI" id="CHEBI:15378"/>
        <dbReference type="ChEBI" id="CHEBI:33019"/>
        <dbReference type="ChEBI" id="CHEBI:46398"/>
        <dbReference type="ChEBI" id="CHEBI:57865"/>
        <dbReference type="EC" id="3.6.1.9"/>
    </reaction>
</comment>
<organism evidence="4 5">
    <name type="scientific">Desulfosporosinus lacus DSM 15449</name>
    <dbReference type="NCBI Taxonomy" id="1121420"/>
    <lineage>
        <taxon>Bacteria</taxon>
        <taxon>Bacillati</taxon>
        <taxon>Bacillota</taxon>
        <taxon>Clostridia</taxon>
        <taxon>Eubacteriales</taxon>
        <taxon>Desulfitobacteriaceae</taxon>
        <taxon>Desulfosporosinus</taxon>
    </lineage>
</organism>
<keyword evidence="3" id="KW-0546">Nucleotide metabolism</keyword>
<comment type="caution">
    <text evidence="3">Lacks conserved residue(s) required for the propagation of feature annotation.</text>
</comment>
<sequence length="218" mass="23151">MLVLASSSPRRASLLRERGYVFERVKASVSEELAEGIPPEIGVRQLAVRKAEAGLAEWLELGGNKLDLVLGADTMVVLDSTILGKPASPLEAEEILQRLSGRTHAVLTGVALISGSGKIVADVVETIVNFRRLGADEIKEYVATGEPMDKAGAYGIQGEAKKFVTAIQGSLTNVIGLPMEYLSEQLRAWGIEQTNIASREVDNGLSAFEGFTGGTSAP</sequence>
<dbReference type="PANTHER" id="PTHR43213">
    <property type="entry name" value="BIFUNCTIONAL DTTP/UTP PYROPHOSPHATASE/METHYLTRANSFERASE PROTEIN-RELATED"/>
    <property type="match status" value="1"/>
</dbReference>
<evidence type="ECO:0000256" key="2">
    <source>
        <dbReference type="ARBA" id="ARBA00022801"/>
    </source>
</evidence>
<dbReference type="PIRSF" id="PIRSF006305">
    <property type="entry name" value="Maf"/>
    <property type="match status" value="1"/>
</dbReference>
<dbReference type="InterPro" id="IPR029001">
    <property type="entry name" value="ITPase-like_fam"/>
</dbReference>
<dbReference type="GO" id="GO:0036218">
    <property type="term" value="F:dTTP diphosphatase activity"/>
    <property type="evidence" value="ECO:0007669"/>
    <property type="project" value="RHEA"/>
</dbReference>
<comment type="subcellular location">
    <subcellularLocation>
        <location evidence="3">Cytoplasm</location>
    </subcellularLocation>
</comment>
<name>A0A1M5SF20_9FIRM</name>
<evidence type="ECO:0000313" key="5">
    <source>
        <dbReference type="Proteomes" id="UP000183954"/>
    </source>
</evidence>
<comment type="catalytic activity">
    <reaction evidence="3">
        <text>dTTP + H2O = dTMP + diphosphate + H(+)</text>
        <dbReference type="Rhea" id="RHEA:28534"/>
        <dbReference type="ChEBI" id="CHEBI:15377"/>
        <dbReference type="ChEBI" id="CHEBI:15378"/>
        <dbReference type="ChEBI" id="CHEBI:33019"/>
        <dbReference type="ChEBI" id="CHEBI:37568"/>
        <dbReference type="ChEBI" id="CHEBI:63528"/>
        <dbReference type="EC" id="3.6.1.9"/>
    </reaction>
</comment>
<evidence type="ECO:0000313" key="4">
    <source>
        <dbReference type="EMBL" id="SHH37154.1"/>
    </source>
</evidence>
<dbReference type="CDD" id="cd00555">
    <property type="entry name" value="Maf"/>
    <property type="match status" value="1"/>
</dbReference>
<dbReference type="Gene3D" id="3.90.950.10">
    <property type="match status" value="1"/>
</dbReference>
<dbReference type="NCBIfam" id="TIGR00172">
    <property type="entry name" value="maf"/>
    <property type="match status" value="1"/>
</dbReference>
<accession>A0A1M5SF20</accession>
<keyword evidence="5" id="KW-1185">Reference proteome</keyword>
<feature type="site" description="Important for substrate specificity" evidence="3">
    <location>
        <position position="10"/>
    </location>
</feature>
<feature type="site" description="Important for substrate specificity" evidence="3">
    <location>
        <position position="157"/>
    </location>
</feature>
<evidence type="ECO:0000256" key="3">
    <source>
        <dbReference type="HAMAP-Rule" id="MF_00528"/>
    </source>
</evidence>
<protein>
    <recommendedName>
        <fullName evidence="3">dTTP/UTP pyrophosphatase</fullName>
        <shortName evidence="3">dTTPase/UTPase</shortName>
        <ecNumber evidence="3">3.6.1.9</ecNumber>
    </recommendedName>
    <alternativeName>
        <fullName evidence="3">Nucleoside triphosphate pyrophosphatase</fullName>
    </alternativeName>
    <alternativeName>
        <fullName evidence="3">Nucleotide pyrophosphatase</fullName>
        <shortName evidence="3">Nucleotide PPase</shortName>
    </alternativeName>
</protein>
<gene>
    <name evidence="4" type="ORF">SAMN02746098_00832</name>
</gene>
<proteinExistence type="inferred from homology"/>
<dbReference type="AlphaFoldDB" id="A0A1M5SF20"/>
<dbReference type="OrthoDB" id="9807767at2"/>
<dbReference type="GO" id="GO:0005737">
    <property type="term" value="C:cytoplasm"/>
    <property type="evidence" value="ECO:0007669"/>
    <property type="project" value="UniProtKB-SubCell"/>
</dbReference>
<dbReference type="PANTHER" id="PTHR43213:SF5">
    <property type="entry name" value="BIFUNCTIONAL DTTP_UTP PYROPHOSPHATASE_METHYLTRANSFERASE PROTEIN-RELATED"/>
    <property type="match status" value="1"/>
</dbReference>
<comment type="cofactor">
    <cofactor evidence="1 3">
        <name>a divalent metal cation</name>
        <dbReference type="ChEBI" id="CHEBI:60240"/>
    </cofactor>
</comment>
<keyword evidence="3" id="KW-0963">Cytoplasm</keyword>
<comment type="function">
    <text evidence="3">Nucleoside triphosphate pyrophosphatase that hydrolyzes dTTP and UTP. May have a dual role in cell division arrest and in preventing the incorporation of modified nucleotides into cellular nucleic acids.</text>
</comment>